<reference evidence="3" key="1">
    <citation type="submission" date="2019-12" db="EMBL/GenBank/DDBJ databases">
        <title>Comparative genomics gives insights into the taxonomy of the Azoarcus-Aromatoleum group and reveals separate origins of nif in the plant-associated Azoarcus and non-plant-associated Aromatoleum sub-groups.</title>
        <authorList>
            <person name="Lafos M."/>
            <person name="Maluk M."/>
            <person name="Batista M."/>
            <person name="Junghare M."/>
            <person name="Carmona M."/>
            <person name="Faoro H."/>
            <person name="Cruz L.M."/>
            <person name="Battistoni F."/>
            <person name="De Souza E."/>
            <person name="Pedrosa F."/>
            <person name="Chen W.-M."/>
            <person name="Poole P.S."/>
            <person name="Dixon R.A."/>
            <person name="James E.K."/>
        </authorList>
    </citation>
    <scope>NUCLEOTIDE SEQUENCE</scope>
    <source>
        <strain evidence="3">U120</strain>
    </source>
</reference>
<feature type="domain" description="CBS" evidence="2">
    <location>
        <begin position="42"/>
        <end position="100"/>
    </location>
</feature>
<dbReference type="Pfam" id="PF00571">
    <property type="entry name" value="CBS"/>
    <property type="match status" value="1"/>
</dbReference>
<sequence>MNREFDPLPQARLAGLHCEVARTDNNRRVSRNSPAIEVMTDLTRIPAATIAAETSLADANRAMILRGVRLLLVTDSRHQVMGVISVADLLGEGPVRTAQERGVRVGELTVHSVMTPLERTEAVELGEVMRADVGHVLATLKRSGRQHALVLERCEGGRGLIRGIFSASQIARQLGEPQPVSTEIARNFAEIEAAISA</sequence>
<dbReference type="CDD" id="cd04640">
    <property type="entry name" value="CBS_pair_proteobact"/>
    <property type="match status" value="1"/>
</dbReference>
<proteinExistence type="predicted"/>
<keyword evidence="4" id="KW-1185">Reference proteome</keyword>
<evidence type="ECO:0000313" key="4">
    <source>
        <dbReference type="Proteomes" id="UP000601990"/>
    </source>
</evidence>
<dbReference type="Gene3D" id="3.10.580.10">
    <property type="entry name" value="CBS-domain"/>
    <property type="match status" value="1"/>
</dbReference>
<name>A0ABX1N0X5_9RHOO</name>
<evidence type="ECO:0000313" key="3">
    <source>
        <dbReference type="EMBL" id="NMF92595.1"/>
    </source>
</evidence>
<keyword evidence="1" id="KW-0129">CBS domain</keyword>
<protein>
    <submittedName>
        <fullName evidence="3">CBS domain-containing protein</fullName>
    </submittedName>
</protein>
<gene>
    <name evidence="3" type="ORF">GO608_04550</name>
</gene>
<comment type="caution">
    <text evidence="3">The sequence shown here is derived from an EMBL/GenBank/DDBJ whole genome shotgun (WGS) entry which is preliminary data.</text>
</comment>
<dbReference type="EMBL" id="WTVH01000006">
    <property type="protein sequence ID" value="NMF92595.1"/>
    <property type="molecule type" value="Genomic_DNA"/>
</dbReference>
<dbReference type="PROSITE" id="PS51371">
    <property type="entry name" value="CBS"/>
    <property type="match status" value="1"/>
</dbReference>
<accession>A0ABX1N0X5</accession>
<dbReference type="RefSeq" id="WP_169197901.1">
    <property type="nucleotide sequence ID" value="NZ_WTVH02000010.1"/>
</dbReference>
<dbReference type="InterPro" id="IPR000644">
    <property type="entry name" value="CBS_dom"/>
</dbReference>
<dbReference type="Proteomes" id="UP000601990">
    <property type="component" value="Unassembled WGS sequence"/>
</dbReference>
<evidence type="ECO:0000256" key="1">
    <source>
        <dbReference type="PROSITE-ProRule" id="PRU00703"/>
    </source>
</evidence>
<organism evidence="3 4">
    <name type="scientific">Aromatoleum buckelii</name>
    <dbReference type="NCBI Taxonomy" id="200254"/>
    <lineage>
        <taxon>Bacteria</taxon>
        <taxon>Pseudomonadati</taxon>
        <taxon>Pseudomonadota</taxon>
        <taxon>Betaproteobacteria</taxon>
        <taxon>Rhodocyclales</taxon>
        <taxon>Rhodocyclaceae</taxon>
        <taxon>Aromatoleum</taxon>
    </lineage>
</organism>
<evidence type="ECO:0000259" key="2">
    <source>
        <dbReference type="PROSITE" id="PS51371"/>
    </source>
</evidence>
<dbReference type="InterPro" id="IPR046342">
    <property type="entry name" value="CBS_dom_sf"/>
</dbReference>
<dbReference type="SUPFAM" id="SSF54631">
    <property type="entry name" value="CBS-domain pair"/>
    <property type="match status" value="1"/>
</dbReference>